<dbReference type="EMBL" id="LAVA02000046">
    <property type="protein sequence ID" value="OIJ66022.1"/>
    <property type="molecule type" value="Genomic_DNA"/>
</dbReference>
<dbReference type="SUPFAM" id="SSF52540">
    <property type="entry name" value="P-loop containing nucleoside triphosphate hydrolases"/>
    <property type="match status" value="1"/>
</dbReference>
<dbReference type="Proteomes" id="UP000034196">
    <property type="component" value="Unassembled WGS sequence"/>
</dbReference>
<gene>
    <name evidence="1" type="ORF">WN71_020345</name>
</gene>
<proteinExistence type="predicted"/>
<sequence>MEQRAVASGFARIFQAAGDQVVYAGGEPYRLSTWPVTASRSGAPSGGPLDGSLDAGGVRPSALLQASGAVVDFTGRTAERQRARRWRDAPGLLRVNLLHGPGGQGKTRLAMKIAQEWRAEGWIVLGAFHHRDRQAPPAFDVASDFERAAGVLVVVDYAERWDTEDLLTLLGDTSVGAQRGVRVRVLLLARPSGVWWQNVAYRVERDFGVRAERFELLPLEDDPAVNREGLFCAAQSRFAELLDVPVPGTAHVPAGLGVREEYRLVLAVHMAALATVLATRHGVAPPTDPAEVSAFLLNRERDHWVSLRHRREDPLAVTVDGMGQLVYVATLTGPLGYGDAKQAVVQAGIESLQSPGAMVKDHARCYPAASPAGTVGGPGTVLEPLYPDRLGEDYLALLTHGHHHPFAADPWADDAPARLFAPAVEAGSAADVPVWTRRGLLTLVEASARWPHLADTQLHPLLRARPEFAVLAGGAAVVTLAALPHVDLDVLEAIDALLPEGRSEWAPAAAAIADRLLDRRLAAADDAEGARIRADLSNRLADVGRHERALVLAEEAFMAFHALAPRAPSAHLLDFAYAEGNYAVRLAQVGRIEDALARSNGAMLWLSILAAQDRALHLFDLALATRNHATWLADAGRHEEAVGWSESAVEMLRELATQRVGSLHIGHTRELFSAVSVHAGLLVATGLVADALTYSELALAALRDLVRLDRSEFLPDLPVALNDHARLLEHAGSPLDTLVHSAESVEVLQELARLDPDVHLPDLAQGLAAHAVWLSETGSAVEAAEAAGEAVAVRRVLADHDRHTHLPALVLVVSLLAVLLEEAGAAQEALVCSEEVVVLHRENARRDREPHSLADLVRALLSHASRLREAGGLDEALAYAQEATSAARTLRGGPADTVDLPIAAALHAKLLEEAGRLDEALVHSAETIEIARTRVRDDRDANLPDLAAAVGNHASRLADAGRQTEALDHSRESFDLFAELHERDPDAHLVGYVRNAAILGHILTKGSRFTEAIVPLLFALGMAPHLKEHEHPIGVWVSDLMRAAHAGAPRAVQREYRKLTGQKIPPWFQRPPAP</sequence>
<organism evidence="1 2">
    <name type="scientific">Streptomyces mangrovisoli</name>
    <dbReference type="NCBI Taxonomy" id="1428628"/>
    <lineage>
        <taxon>Bacteria</taxon>
        <taxon>Bacillati</taxon>
        <taxon>Actinomycetota</taxon>
        <taxon>Actinomycetes</taxon>
        <taxon>Kitasatosporales</taxon>
        <taxon>Streptomycetaceae</taxon>
        <taxon>Streptomyces</taxon>
    </lineage>
</organism>
<keyword evidence="2" id="KW-1185">Reference proteome</keyword>
<dbReference type="SUPFAM" id="SSF48452">
    <property type="entry name" value="TPR-like"/>
    <property type="match status" value="1"/>
</dbReference>
<dbReference type="InterPro" id="IPR011990">
    <property type="entry name" value="TPR-like_helical_dom_sf"/>
</dbReference>
<dbReference type="Gene3D" id="1.25.40.10">
    <property type="entry name" value="Tetratricopeptide repeat domain"/>
    <property type="match status" value="2"/>
</dbReference>
<accession>A0A1J4NY17</accession>
<comment type="caution">
    <text evidence="1">The sequence shown here is derived from an EMBL/GenBank/DDBJ whole genome shotgun (WGS) entry which is preliminary data.</text>
</comment>
<evidence type="ECO:0000313" key="2">
    <source>
        <dbReference type="Proteomes" id="UP000034196"/>
    </source>
</evidence>
<protein>
    <submittedName>
        <fullName evidence="1">Uncharacterized protein</fullName>
    </submittedName>
</protein>
<dbReference type="InterPro" id="IPR027417">
    <property type="entry name" value="P-loop_NTPase"/>
</dbReference>
<evidence type="ECO:0000313" key="1">
    <source>
        <dbReference type="EMBL" id="OIJ66022.1"/>
    </source>
</evidence>
<dbReference type="AlphaFoldDB" id="A0A1J4NY17"/>
<reference evidence="1" key="1">
    <citation type="submission" date="2016-10" db="EMBL/GenBank/DDBJ databases">
        <title>Genome sequence of Streptomyces mangrovisoli MUSC 149.</title>
        <authorList>
            <person name="Lee L.-H."/>
            <person name="Ser H.-L."/>
        </authorList>
    </citation>
    <scope>NUCLEOTIDE SEQUENCE [LARGE SCALE GENOMIC DNA]</scope>
    <source>
        <strain evidence="1">MUSC 149</strain>
    </source>
</reference>
<dbReference type="STRING" id="1428628.WN71_020345"/>
<name>A0A1J4NY17_9ACTN</name>